<accession>A0ABT1BXP2</accession>
<comment type="caution">
    <text evidence="2">The sequence shown here is derived from an EMBL/GenBank/DDBJ whole genome shotgun (WGS) entry which is preliminary data.</text>
</comment>
<gene>
    <name evidence="2" type="ORF">NG821_08305</name>
</gene>
<name>A0ABT1BXP2_9BACT</name>
<keyword evidence="3" id="KW-1185">Reference proteome</keyword>
<dbReference type="RefSeq" id="WP_252761194.1">
    <property type="nucleotide sequence ID" value="NZ_JAMXLY010000030.1"/>
</dbReference>
<keyword evidence="1" id="KW-0732">Signal</keyword>
<sequence length="417" mass="46460">MNRKLFGFLMIVTALGGFFASCSDSDDAADSSTARQFKLALTLEPPTDMQDSASVDANAELVNVQTGKTYTTSDFKKSGEVFTDTLDIPEGTYNVSIDGNISYKIDGTTVKTPVKESETNVRLSPASESEIVVKRIALNSFAKQNGFVISELFYTGTLTPEGKQYSSDQYVKIVNNSDSTLYADGLAFVESSFLSTQSQQYTPDIKNQAMTIDAIYVIPGKGKEHPVKPGQELLLALNAKDHKELNSNSIDLSKADFEFYDDSTNPKFSDDNNPDVIDLDKWYCYTLTIFTLHNRGFKTYALARPQVDMNTFLKDYYYEFSYTGTSNGNTYNVTQHGYKLPNSWVVDAVNLSVEDSYDWDPVSSTLDKGWTYCGKVDNDNSRYGKAVIRKQANGKYVDTNNSTEDFIPDTTPSLFKK</sequence>
<evidence type="ECO:0000313" key="3">
    <source>
        <dbReference type="Proteomes" id="UP001204015"/>
    </source>
</evidence>
<evidence type="ECO:0000256" key="1">
    <source>
        <dbReference type="SAM" id="SignalP"/>
    </source>
</evidence>
<dbReference type="EMBL" id="JAMXLY010000030">
    <property type="protein sequence ID" value="MCO6025837.1"/>
    <property type="molecule type" value="Genomic_DNA"/>
</dbReference>
<dbReference type="Proteomes" id="UP001204015">
    <property type="component" value="Unassembled WGS sequence"/>
</dbReference>
<feature type="chain" id="PRO_5046152956" evidence="1">
    <location>
        <begin position="29"/>
        <end position="417"/>
    </location>
</feature>
<dbReference type="Pfam" id="PF16215">
    <property type="entry name" value="DUF4876"/>
    <property type="match status" value="1"/>
</dbReference>
<organism evidence="2 3">
    <name type="scientific">Segatella cerevisiae</name>
    <dbReference type="NCBI Taxonomy" id="2053716"/>
    <lineage>
        <taxon>Bacteria</taxon>
        <taxon>Pseudomonadati</taxon>
        <taxon>Bacteroidota</taxon>
        <taxon>Bacteroidia</taxon>
        <taxon>Bacteroidales</taxon>
        <taxon>Prevotellaceae</taxon>
        <taxon>Segatella</taxon>
    </lineage>
</organism>
<dbReference type="PROSITE" id="PS51257">
    <property type="entry name" value="PROKAR_LIPOPROTEIN"/>
    <property type="match status" value="1"/>
</dbReference>
<protein>
    <submittedName>
        <fullName evidence="2">DUF4876 domain-containing protein</fullName>
    </submittedName>
</protein>
<dbReference type="InterPro" id="IPR032627">
    <property type="entry name" value="DUF4876"/>
</dbReference>
<reference evidence="2 3" key="1">
    <citation type="submission" date="2022-06" db="EMBL/GenBank/DDBJ databases">
        <title>A taxonomic note on the genus Prevotella: Description of four novel genera and emended description of the genera Hallella and Xylanibacter.</title>
        <authorList>
            <person name="Hitch T.C.A."/>
        </authorList>
    </citation>
    <scope>NUCLEOTIDE SEQUENCE [LARGE SCALE GENOMIC DNA]</scope>
    <source>
        <strain evidence="2 3">DSM 100619</strain>
    </source>
</reference>
<proteinExistence type="predicted"/>
<feature type="signal peptide" evidence="1">
    <location>
        <begin position="1"/>
        <end position="28"/>
    </location>
</feature>
<evidence type="ECO:0000313" key="2">
    <source>
        <dbReference type="EMBL" id="MCO6025837.1"/>
    </source>
</evidence>